<dbReference type="AlphaFoldDB" id="A0A090E4F5"/>
<accession>A0A090E4F5</accession>
<dbReference type="EMBL" id="CCMZ01000035">
    <property type="protein sequence ID" value="CDX24350.1"/>
    <property type="molecule type" value="Genomic_DNA"/>
</dbReference>
<dbReference type="InterPro" id="IPR007948">
    <property type="entry name" value="DUF736"/>
</dbReference>
<name>A0A090E4F5_MESPL</name>
<evidence type="ECO:0008006" key="3">
    <source>
        <dbReference type="Google" id="ProtNLM"/>
    </source>
</evidence>
<dbReference type="Proteomes" id="UP000045285">
    <property type="component" value="Unassembled WGS sequence"/>
</dbReference>
<protein>
    <recommendedName>
        <fullName evidence="3">DUF736 domain-containing protein</fullName>
    </recommendedName>
</protein>
<gene>
    <name evidence="1" type="ORF">MPL3356_400027</name>
</gene>
<keyword evidence="2" id="KW-1185">Reference proteome</keyword>
<organism evidence="1 2">
    <name type="scientific">Mesorhizobium plurifarium</name>
    <dbReference type="NCBI Taxonomy" id="69974"/>
    <lineage>
        <taxon>Bacteria</taxon>
        <taxon>Pseudomonadati</taxon>
        <taxon>Pseudomonadota</taxon>
        <taxon>Alphaproteobacteria</taxon>
        <taxon>Hyphomicrobiales</taxon>
        <taxon>Phyllobacteriaceae</taxon>
        <taxon>Mesorhizobium</taxon>
    </lineage>
</organism>
<reference evidence="2" key="1">
    <citation type="submission" date="2014-08" db="EMBL/GenBank/DDBJ databases">
        <authorList>
            <person name="Moulin L."/>
        </authorList>
    </citation>
    <scope>NUCLEOTIDE SEQUENCE [LARGE SCALE GENOMIC DNA]</scope>
</reference>
<proteinExistence type="predicted"/>
<sequence length="115" mass="13026">MAQIGQFTREESGYSGRIRTLSLDFALVFVPVDKTDVENAPDYRIRLGDEDGVEIGAGWLQTGDRAGAYVSVVLDDPSFVQPIRARLFQADENGRDWGLHWTRPRKRDEQDKAQD</sequence>
<dbReference type="Pfam" id="PF05284">
    <property type="entry name" value="DUF736"/>
    <property type="match status" value="1"/>
</dbReference>
<evidence type="ECO:0000313" key="2">
    <source>
        <dbReference type="Proteomes" id="UP000045285"/>
    </source>
</evidence>
<evidence type="ECO:0000313" key="1">
    <source>
        <dbReference type="EMBL" id="CDX24350.1"/>
    </source>
</evidence>